<feature type="domain" description="Acyclic terpene utilisation N-terminal" evidence="1">
    <location>
        <begin position="4"/>
        <end position="442"/>
    </location>
</feature>
<gene>
    <name evidence="2" type="ORF">H0A72_13290</name>
</gene>
<comment type="caution">
    <text evidence="2">The sequence shown here is derived from an EMBL/GenBank/DDBJ whole genome shotgun (WGS) entry which is preliminary data.</text>
</comment>
<evidence type="ECO:0000259" key="1">
    <source>
        <dbReference type="Pfam" id="PF07287"/>
    </source>
</evidence>
<evidence type="ECO:0000313" key="2">
    <source>
        <dbReference type="EMBL" id="NYT50287.1"/>
    </source>
</evidence>
<dbReference type="EMBL" id="JACCEM010000006">
    <property type="protein sequence ID" value="NYT50287.1"/>
    <property type="molecule type" value="Genomic_DNA"/>
</dbReference>
<dbReference type="PANTHER" id="PTHR47472">
    <property type="entry name" value="PROPIONYL-COA CARBOXYLASE"/>
    <property type="match status" value="1"/>
</dbReference>
<evidence type="ECO:0000313" key="3">
    <source>
        <dbReference type="Proteomes" id="UP000559809"/>
    </source>
</evidence>
<dbReference type="PANTHER" id="PTHR47472:SF1">
    <property type="entry name" value="DUF1446-DOMAIN-CONTAINING PROTEIN"/>
    <property type="match status" value="1"/>
</dbReference>
<dbReference type="RefSeq" id="WP_180156064.1">
    <property type="nucleotide sequence ID" value="NZ_JACCEM010000006.1"/>
</dbReference>
<sequence>MKCIRIGSGAGYSGDRIEPAVELAERGGLDYMIFECLAERTIALAQRAKSADPAAGFDPLLEDRMRAVLPACRRGGIRILTNMGAANPLAAAEKVRDIARSLNLTGLKVAAVLGDDVLDRIRAGAYTDDTGRPISRFGERLLSANAYIGAAPLVDALAQGADVVITGRAADPALVLAPVIHEFGWAMDDWHRLGRGTLVGHLLECGGQITGGYFADPGYKDVPGLARLGFPIGEVHEDGSAVITKVTGSGGRVTPATCKEQILYEIHDPRSYITPDVVADFSGVRVEALGPDRVRIDGAGGRPAPASLKVSVGYLDSYLGEGQISYAGPGALARARLALDIVAERLRMTGVQARDLRYDLIGVNALHGDGLSAGAPEPYEVRARVAGRADSLKEAMRIANEVESLYTCGPAGGGGATKSARDIVAVVSTFLPRDEVKTSVHFRVS</sequence>
<dbReference type="AlphaFoldDB" id="A0A853G1X4"/>
<dbReference type="Proteomes" id="UP000559809">
    <property type="component" value="Unassembled WGS sequence"/>
</dbReference>
<organism evidence="2 3">
    <name type="scientific">Parapusillimonas granuli</name>
    <dbReference type="NCBI Taxonomy" id="380911"/>
    <lineage>
        <taxon>Bacteria</taxon>
        <taxon>Pseudomonadati</taxon>
        <taxon>Pseudomonadota</taxon>
        <taxon>Betaproteobacteria</taxon>
        <taxon>Burkholderiales</taxon>
        <taxon>Alcaligenaceae</taxon>
        <taxon>Parapusillimonas</taxon>
    </lineage>
</organism>
<keyword evidence="3" id="KW-1185">Reference proteome</keyword>
<name>A0A853G1X4_9BURK</name>
<reference evidence="2 3" key="1">
    <citation type="submission" date="2020-07" db="EMBL/GenBank/DDBJ databases">
        <title>Taxonomic revisions and descriptions of new bacterial species based on genomic comparisons in the high-G+C-content subgroup of the family Alcaligenaceae.</title>
        <authorList>
            <person name="Szabo A."/>
            <person name="Felfoldi T."/>
        </authorList>
    </citation>
    <scope>NUCLEOTIDE SEQUENCE [LARGE SCALE GENOMIC DNA]</scope>
    <source>
        <strain evidence="2 3">LMG 24012</strain>
    </source>
</reference>
<accession>A0A853G1X4</accession>
<protein>
    <submittedName>
        <fullName evidence="2">DUF1446 domain-containing protein</fullName>
    </submittedName>
</protein>
<dbReference type="Pfam" id="PF07287">
    <property type="entry name" value="AtuA"/>
    <property type="match status" value="1"/>
</dbReference>
<dbReference type="InterPro" id="IPR010839">
    <property type="entry name" value="AtuA_N"/>
</dbReference>
<proteinExistence type="predicted"/>